<feature type="transmembrane region" description="Helical" evidence="8">
    <location>
        <begin position="106"/>
        <end position="125"/>
    </location>
</feature>
<dbReference type="NCBIfam" id="NF010792">
    <property type="entry name" value="PRK14196.1"/>
    <property type="match status" value="1"/>
</dbReference>
<dbReference type="EMBL" id="MLJW01000035">
    <property type="protein sequence ID" value="OIR07760.1"/>
    <property type="molecule type" value="Genomic_DNA"/>
</dbReference>
<evidence type="ECO:0000313" key="9">
    <source>
        <dbReference type="EMBL" id="OIR07760.1"/>
    </source>
</evidence>
<evidence type="ECO:0000256" key="8">
    <source>
        <dbReference type="SAM" id="Phobius"/>
    </source>
</evidence>
<accession>A0A1J5SUN2</accession>
<dbReference type="HAMAP" id="MF_00454">
    <property type="entry name" value="FluC"/>
    <property type="match status" value="1"/>
</dbReference>
<dbReference type="PANTHER" id="PTHR28259:SF1">
    <property type="entry name" value="FLUORIDE EXPORT PROTEIN 1-RELATED"/>
    <property type="match status" value="1"/>
</dbReference>
<dbReference type="PANTHER" id="PTHR28259">
    <property type="entry name" value="FLUORIDE EXPORT PROTEIN 1-RELATED"/>
    <property type="match status" value="1"/>
</dbReference>
<evidence type="ECO:0000256" key="2">
    <source>
        <dbReference type="ARBA" id="ARBA00022475"/>
    </source>
</evidence>
<comment type="similarity">
    <text evidence="6">Belongs to the fluoride channel Fluc/FEX (TC 1.A.43) family.</text>
</comment>
<keyword evidence="3 8" id="KW-0812">Transmembrane</keyword>
<keyword evidence="4 8" id="KW-1133">Transmembrane helix</keyword>
<evidence type="ECO:0000256" key="7">
    <source>
        <dbReference type="ARBA" id="ARBA00035585"/>
    </source>
</evidence>
<evidence type="ECO:0000256" key="1">
    <source>
        <dbReference type="ARBA" id="ARBA00004651"/>
    </source>
</evidence>
<dbReference type="GO" id="GO:1903425">
    <property type="term" value="F:fluoride transmembrane transporter activity"/>
    <property type="evidence" value="ECO:0007669"/>
    <property type="project" value="TreeGrafter"/>
</dbReference>
<evidence type="ECO:0000256" key="4">
    <source>
        <dbReference type="ARBA" id="ARBA00022989"/>
    </source>
</evidence>
<comment type="subcellular location">
    <subcellularLocation>
        <location evidence="1">Cell membrane</location>
        <topology evidence="1">Multi-pass membrane protein</topology>
    </subcellularLocation>
</comment>
<organism evidence="9">
    <name type="scientific">mine drainage metagenome</name>
    <dbReference type="NCBI Taxonomy" id="410659"/>
    <lineage>
        <taxon>unclassified sequences</taxon>
        <taxon>metagenomes</taxon>
        <taxon>ecological metagenomes</taxon>
    </lineage>
</organism>
<dbReference type="Pfam" id="PF02537">
    <property type="entry name" value="CRCB"/>
    <property type="match status" value="1"/>
</dbReference>
<protein>
    <submittedName>
        <fullName evidence="9">Putative fluoride ion transporter CrcB</fullName>
    </submittedName>
</protein>
<feature type="transmembrane region" description="Helical" evidence="8">
    <location>
        <begin position="68"/>
        <end position="86"/>
    </location>
</feature>
<keyword evidence="5 8" id="KW-0472">Membrane</keyword>
<comment type="caution">
    <text evidence="9">The sequence shown here is derived from an EMBL/GenBank/DDBJ whole genome shotgun (WGS) entry which is preliminary data.</text>
</comment>
<evidence type="ECO:0000256" key="5">
    <source>
        <dbReference type="ARBA" id="ARBA00023136"/>
    </source>
</evidence>
<feature type="transmembrane region" description="Helical" evidence="8">
    <location>
        <begin position="35"/>
        <end position="56"/>
    </location>
</feature>
<dbReference type="AlphaFoldDB" id="A0A1J5SUN2"/>
<evidence type="ECO:0000256" key="3">
    <source>
        <dbReference type="ARBA" id="ARBA00022692"/>
    </source>
</evidence>
<feature type="transmembrane region" description="Helical" evidence="8">
    <location>
        <begin position="5"/>
        <end position="23"/>
    </location>
</feature>
<dbReference type="NCBIfam" id="TIGR00494">
    <property type="entry name" value="crcB"/>
    <property type="match status" value="1"/>
</dbReference>
<comment type="catalytic activity">
    <reaction evidence="7">
        <text>fluoride(in) = fluoride(out)</text>
        <dbReference type="Rhea" id="RHEA:76159"/>
        <dbReference type="ChEBI" id="CHEBI:17051"/>
    </reaction>
    <physiologicalReaction direction="left-to-right" evidence="7">
        <dbReference type="Rhea" id="RHEA:76160"/>
    </physiologicalReaction>
</comment>
<keyword evidence="2" id="KW-1003">Cell membrane</keyword>
<gene>
    <name evidence="9" type="primary">crcB_4</name>
    <name evidence="9" type="ORF">GALL_100420</name>
</gene>
<sequence length="131" mass="13829">MGIYGFLAVGFGAAFGAWLRWWLGLLLNPVFPTLPLGTLAANLIGGYLVGVAVAFFTEHAGLPPEVRLFVITGFMGGLTTFSTFSAEAVTLISRSEYLWALAHTTVHLGGSLVMTVLGMLTVNLLKIKGAA</sequence>
<dbReference type="GO" id="GO:0005886">
    <property type="term" value="C:plasma membrane"/>
    <property type="evidence" value="ECO:0007669"/>
    <property type="project" value="UniProtKB-SubCell"/>
</dbReference>
<name>A0A1J5SUN2_9ZZZZ</name>
<reference evidence="9" key="1">
    <citation type="submission" date="2016-10" db="EMBL/GenBank/DDBJ databases">
        <title>Sequence of Gallionella enrichment culture.</title>
        <authorList>
            <person name="Poehlein A."/>
            <person name="Muehling M."/>
            <person name="Daniel R."/>
        </authorList>
    </citation>
    <scope>NUCLEOTIDE SEQUENCE</scope>
</reference>
<evidence type="ECO:0000256" key="6">
    <source>
        <dbReference type="ARBA" id="ARBA00035120"/>
    </source>
</evidence>
<dbReference type="InterPro" id="IPR003691">
    <property type="entry name" value="FluC"/>
</dbReference>
<proteinExistence type="inferred from homology"/>